<feature type="compositionally biased region" description="Polar residues" evidence="1">
    <location>
        <begin position="1"/>
        <end position="14"/>
    </location>
</feature>
<accession>A0A1H2XAH2</accession>
<dbReference type="STRING" id="89784.SAMN04489725_11918"/>
<name>A0A1H2XAH2_9BACL</name>
<organism evidence="2 3">
    <name type="scientific">Alicyclobacillus hesperidum</name>
    <dbReference type="NCBI Taxonomy" id="89784"/>
    <lineage>
        <taxon>Bacteria</taxon>
        <taxon>Bacillati</taxon>
        <taxon>Bacillota</taxon>
        <taxon>Bacilli</taxon>
        <taxon>Bacillales</taxon>
        <taxon>Alicyclobacillaceae</taxon>
        <taxon>Alicyclobacillus</taxon>
    </lineage>
</organism>
<evidence type="ECO:0000256" key="1">
    <source>
        <dbReference type="SAM" id="MobiDB-lite"/>
    </source>
</evidence>
<feature type="region of interest" description="Disordered" evidence="1">
    <location>
        <begin position="1"/>
        <end position="37"/>
    </location>
</feature>
<protein>
    <submittedName>
        <fullName evidence="2">Uncharacterized protein</fullName>
    </submittedName>
</protein>
<reference evidence="3" key="1">
    <citation type="submission" date="2016-10" db="EMBL/GenBank/DDBJ databases">
        <authorList>
            <person name="Varghese N."/>
        </authorList>
    </citation>
    <scope>NUCLEOTIDE SEQUENCE [LARGE SCALE GENOMIC DNA]</scope>
    <source>
        <strain evidence="3">DSM 12489</strain>
    </source>
</reference>
<proteinExistence type="predicted"/>
<gene>
    <name evidence="2" type="ORF">SAMN04489725_11918</name>
</gene>
<dbReference type="EMBL" id="FNOJ01000019">
    <property type="protein sequence ID" value="SDW89444.1"/>
    <property type="molecule type" value="Genomic_DNA"/>
</dbReference>
<dbReference type="Proteomes" id="UP000182589">
    <property type="component" value="Unassembled WGS sequence"/>
</dbReference>
<evidence type="ECO:0000313" key="2">
    <source>
        <dbReference type="EMBL" id="SDW89444.1"/>
    </source>
</evidence>
<sequence length="37" mass="4189">MIYHHQTNFFSSPGTKALTFPEPGEGDEQKGDRHEAE</sequence>
<dbReference type="AlphaFoldDB" id="A0A1H2XAH2"/>
<evidence type="ECO:0000313" key="3">
    <source>
        <dbReference type="Proteomes" id="UP000182589"/>
    </source>
</evidence>
<keyword evidence="3" id="KW-1185">Reference proteome</keyword>
<feature type="compositionally biased region" description="Basic and acidic residues" evidence="1">
    <location>
        <begin position="27"/>
        <end position="37"/>
    </location>
</feature>